<comment type="caution">
    <text evidence="1">The sequence shown here is derived from an EMBL/GenBank/DDBJ whole genome shotgun (WGS) entry which is preliminary data.</text>
</comment>
<protein>
    <submittedName>
        <fullName evidence="1">Uncharacterized protein</fullName>
    </submittedName>
</protein>
<proteinExistence type="predicted"/>
<reference evidence="1 2" key="1">
    <citation type="journal article" date="2015" name="Genome Biol. Evol.">
        <title>Comparative Genomics of a Bacterivorous Green Alga Reveals Evolutionary Causalities and Consequences of Phago-Mixotrophic Mode of Nutrition.</title>
        <authorList>
            <person name="Burns J.A."/>
            <person name="Paasch A."/>
            <person name="Narechania A."/>
            <person name="Kim E."/>
        </authorList>
    </citation>
    <scope>NUCLEOTIDE SEQUENCE [LARGE SCALE GENOMIC DNA]</scope>
    <source>
        <strain evidence="1 2">PLY_AMNH</strain>
    </source>
</reference>
<organism evidence="1 2">
    <name type="scientific">Cymbomonas tetramitiformis</name>
    <dbReference type="NCBI Taxonomy" id="36881"/>
    <lineage>
        <taxon>Eukaryota</taxon>
        <taxon>Viridiplantae</taxon>
        <taxon>Chlorophyta</taxon>
        <taxon>Pyramimonadophyceae</taxon>
        <taxon>Pyramimonadales</taxon>
        <taxon>Pyramimonadaceae</taxon>
        <taxon>Cymbomonas</taxon>
    </lineage>
</organism>
<evidence type="ECO:0000313" key="1">
    <source>
        <dbReference type="EMBL" id="KAK3262295.1"/>
    </source>
</evidence>
<dbReference type="AlphaFoldDB" id="A0AAE0KVU2"/>
<dbReference type="EMBL" id="LGRX02016330">
    <property type="protein sequence ID" value="KAK3262295.1"/>
    <property type="molecule type" value="Genomic_DNA"/>
</dbReference>
<name>A0AAE0KVU2_9CHLO</name>
<dbReference type="Proteomes" id="UP001190700">
    <property type="component" value="Unassembled WGS sequence"/>
</dbReference>
<keyword evidence="2" id="KW-1185">Reference proteome</keyword>
<accession>A0AAE0KVU2</accession>
<evidence type="ECO:0000313" key="2">
    <source>
        <dbReference type="Proteomes" id="UP001190700"/>
    </source>
</evidence>
<sequence>MLYWPVMARTNRSTPSRYFDESDDDAFDDSYECVTLHFSSSAVQLSSMDKGFPDDEGGGLFEASEAEFLPPQFYETGNASLVQEGDNPVVHDYEDYNAACPLDADDRDAHDSGSAYGDDADHYDSDSGGSGYDSFMGIILGTTELLNGQAGLSFPMFRPLADTSVLRCLFCTFVFTTSGQLLFNLRGPSYDDESFLPTGPTFSAAQPTGNLFSF</sequence>
<gene>
    <name evidence="1" type="ORF">CYMTET_28838</name>
</gene>